<dbReference type="GO" id="GO:0018423">
    <property type="term" value="F:protein C-terminal leucine carboxyl O-methyltransferase activity"/>
    <property type="evidence" value="ECO:0000318"/>
    <property type="project" value="GO_Central"/>
</dbReference>
<dbReference type="OrthoDB" id="203237at2759"/>
<evidence type="ECO:0000256" key="7">
    <source>
        <dbReference type="ARBA" id="ARBA00032526"/>
    </source>
</evidence>
<dbReference type="PANTHER" id="PTHR13600">
    <property type="entry name" value="LEUCINE CARBOXYL METHYLTRANSFERASE"/>
    <property type="match status" value="1"/>
</dbReference>
<evidence type="ECO:0000256" key="4">
    <source>
        <dbReference type="ARBA" id="ARBA00022603"/>
    </source>
</evidence>
<evidence type="ECO:0000313" key="9">
    <source>
        <dbReference type="Proteomes" id="UP000036987"/>
    </source>
</evidence>
<dbReference type="Proteomes" id="UP000036987">
    <property type="component" value="Unassembled WGS sequence"/>
</dbReference>
<gene>
    <name evidence="8" type="ORF">ZOSMA_39G00570</name>
</gene>
<comment type="caution">
    <text evidence="8">The sequence shown here is derived from an EMBL/GenBank/DDBJ whole genome shotgun (WGS) entry which is preliminary data.</text>
</comment>
<reference evidence="9" key="1">
    <citation type="journal article" date="2016" name="Nature">
        <title>The genome of the seagrass Zostera marina reveals angiosperm adaptation to the sea.</title>
        <authorList>
            <person name="Olsen J.L."/>
            <person name="Rouze P."/>
            <person name="Verhelst B."/>
            <person name="Lin Y.-C."/>
            <person name="Bayer T."/>
            <person name="Collen J."/>
            <person name="Dattolo E."/>
            <person name="De Paoli E."/>
            <person name="Dittami S."/>
            <person name="Maumus F."/>
            <person name="Michel G."/>
            <person name="Kersting A."/>
            <person name="Lauritano C."/>
            <person name="Lohaus R."/>
            <person name="Toepel M."/>
            <person name="Tonon T."/>
            <person name="Vanneste K."/>
            <person name="Amirebrahimi M."/>
            <person name="Brakel J."/>
            <person name="Bostroem C."/>
            <person name="Chovatia M."/>
            <person name="Grimwood J."/>
            <person name="Jenkins J.W."/>
            <person name="Jueterbock A."/>
            <person name="Mraz A."/>
            <person name="Stam W.T."/>
            <person name="Tice H."/>
            <person name="Bornberg-Bauer E."/>
            <person name="Green P.J."/>
            <person name="Pearson G.A."/>
            <person name="Procaccini G."/>
            <person name="Duarte C.M."/>
            <person name="Schmutz J."/>
            <person name="Reusch T.B.H."/>
            <person name="Van de Peer Y."/>
        </authorList>
    </citation>
    <scope>NUCLEOTIDE SEQUENCE [LARGE SCALE GENOMIC DNA]</scope>
    <source>
        <strain evidence="9">cv. Finnish</strain>
    </source>
</reference>
<dbReference type="PANTHER" id="PTHR13600:SF21">
    <property type="entry name" value="LEUCINE CARBOXYL METHYLTRANSFERASE 1"/>
    <property type="match status" value="1"/>
</dbReference>
<sequence>MLDTSPYFVISIPRLFSRPLRERQISERTPPCAVRRRVYNLIPYRHLLCSKNLYHDYRVDRRTVIITQGMVVLLFKSSSRCRNHQQQLRRRRALKSNSSTVVLIVLKGEVLSDCYKLLPVDLCDIGKPNDIVKLAELDSSRPTFIIAECVLIYLEPNSSRAIVSWSSKTFSNALFFLYEQIRPNDAFGEQMIENLELTSKKASLIEYHKQLKELVGPEASMSRNAICTFEGKI</sequence>
<dbReference type="EMBL" id="LFYR01001212">
    <property type="protein sequence ID" value="KMZ63787.1"/>
    <property type="molecule type" value="Genomic_DNA"/>
</dbReference>
<dbReference type="InterPro" id="IPR007213">
    <property type="entry name" value="Ppm1/Ppm2/Tcmp"/>
</dbReference>
<evidence type="ECO:0000256" key="3">
    <source>
        <dbReference type="ARBA" id="ARBA00012834"/>
    </source>
</evidence>
<dbReference type="EC" id="2.1.1.233" evidence="3"/>
<evidence type="ECO:0000313" key="8">
    <source>
        <dbReference type="EMBL" id="KMZ63787.1"/>
    </source>
</evidence>
<proteinExistence type="inferred from homology"/>
<keyword evidence="4" id="KW-0489">Methyltransferase</keyword>
<dbReference type="Pfam" id="PF04072">
    <property type="entry name" value="LCM"/>
    <property type="match status" value="1"/>
</dbReference>
<dbReference type="GO" id="GO:0032259">
    <property type="term" value="P:methylation"/>
    <property type="evidence" value="ECO:0007669"/>
    <property type="project" value="UniProtKB-KW"/>
</dbReference>
<dbReference type="Gene3D" id="3.40.50.150">
    <property type="entry name" value="Vaccinia Virus protein VP39"/>
    <property type="match status" value="1"/>
</dbReference>
<keyword evidence="9" id="KW-1185">Reference proteome</keyword>
<accession>A0A0K9P6D6</accession>
<protein>
    <recommendedName>
        <fullName evidence="3">[phosphatase 2A protein]-leucine-carboxy methyltransferase</fullName>
        <ecNumber evidence="3">2.1.1.233</ecNumber>
    </recommendedName>
    <alternativeName>
        <fullName evidence="7">[Phosphatase 2A protein]-leucine-carboxy methyltransferase 1</fullName>
    </alternativeName>
</protein>
<evidence type="ECO:0000256" key="2">
    <source>
        <dbReference type="ARBA" id="ARBA00010703"/>
    </source>
</evidence>
<name>A0A0K9P6D6_ZOSMR</name>
<dbReference type="AlphaFoldDB" id="A0A0K9P6D6"/>
<evidence type="ECO:0000256" key="5">
    <source>
        <dbReference type="ARBA" id="ARBA00022679"/>
    </source>
</evidence>
<dbReference type="InterPro" id="IPR016651">
    <property type="entry name" value="LCMT1"/>
</dbReference>
<organism evidence="8 9">
    <name type="scientific">Zostera marina</name>
    <name type="common">Eelgrass</name>
    <dbReference type="NCBI Taxonomy" id="29655"/>
    <lineage>
        <taxon>Eukaryota</taxon>
        <taxon>Viridiplantae</taxon>
        <taxon>Streptophyta</taxon>
        <taxon>Embryophyta</taxon>
        <taxon>Tracheophyta</taxon>
        <taxon>Spermatophyta</taxon>
        <taxon>Magnoliopsida</taxon>
        <taxon>Liliopsida</taxon>
        <taxon>Zosteraceae</taxon>
        <taxon>Zostera</taxon>
    </lineage>
</organism>
<keyword evidence="6" id="KW-0949">S-adenosyl-L-methionine</keyword>
<dbReference type="SUPFAM" id="SSF53335">
    <property type="entry name" value="S-adenosyl-L-methionine-dependent methyltransferases"/>
    <property type="match status" value="1"/>
</dbReference>
<comment type="catalytic activity">
    <reaction evidence="1">
        <text>[phosphatase 2A protein]-C-terminal L-leucine + S-adenosyl-L-methionine = [phosphatase 2A protein]-C-terminal L-leucine methyl ester + S-adenosyl-L-homocysteine</text>
        <dbReference type="Rhea" id="RHEA:48544"/>
        <dbReference type="Rhea" id="RHEA-COMP:12134"/>
        <dbReference type="Rhea" id="RHEA-COMP:12135"/>
        <dbReference type="ChEBI" id="CHEBI:57856"/>
        <dbReference type="ChEBI" id="CHEBI:59789"/>
        <dbReference type="ChEBI" id="CHEBI:90516"/>
        <dbReference type="ChEBI" id="CHEBI:90517"/>
        <dbReference type="EC" id="2.1.1.233"/>
    </reaction>
</comment>
<keyword evidence="5" id="KW-0808">Transferase</keyword>
<dbReference type="InterPro" id="IPR029063">
    <property type="entry name" value="SAM-dependent_MTases_sf"/>
</dbReference>
<comment type="similarity">
    <text evidence="2">Belongs to the methyltransferase superfamily. LCMT family.</text>
</comment>
<evidence type="ECO:0000256" key="1">
    <source>
        <dbReference type="ARBA" id="ARBA00000724"/>
    </source>
</evidence>
<dbReference type="STRING" id="29655.A0A0K9P6D6"/>
<evidence type="ECO:0000256" key="6">
    <source>
        <dbReference type="ARBA" id="ARBA00022691"/>
    </source>
</evidence>